<accession>A0AAW1IZ71</accession>
<dbReference type="AlphaFoldDB" id="A0AAW1IZ71"/>
<sequence>MFDNAKNQWSRWVKRLEGAFTIFNVPDDKKVGYLLHYMGADAFDTLCDKLAPEDPWLKEYKFLVDYMQQYYNPAPLEIAENFRFNKRRQQEGVFAITIDREPNNDHDVSQIPRSSNQFENIDLSDNVSSNVKPREDYENPVVVQNKDINIDSNVNLPSCVVDSSRNVISEPCTMTQDVPTLRRSTRIRKTPNRLDL</sequence>
<name>A0AAW1IZ71_POPJA</name>
<keyword evidence="2" id="KW-1185">Reference proteome</keyword>
<gene>
    <name evidence="1" type="ORF">QE152_g32632</name>
</gene>
<proteinExistence type="predicted"/>
<dbReference type="EMBL" id="JASPKY010000484">
    <property type="protein sequence ID" value="KAK9695363.1"/>
    <property type="molecule type" value="Genomic_DNA"/>
</dbReference>
<comment type="caution">
    <text evidence="1">The sequence shown here is derived from an EMBL/GenBank/DDBJ whole genome shotgun (WGS) entry which is preliminary data.</text>
</comment>
<evidence type="ECO:0000313" key="1">
    <source>
        <dbReference type="EMBL" id="KAK9695363.1"/>
    </source>
</evidence>
<dbReference type="Proteomes" id="UP001458880">
    <property type="component" value="Unassembled WGS sequence"/>
</dbReference>
<organism evidence="1 2">
    <name type="scientific">Popillia japonica</name>
    <name type="common">Japanese beetle</name>
    <dbReference type="NCBI Taxonomy" id="7064"/>
    <lineage>
        <taxon>Eukaryota</taxon>
        <taxon>Metazoa</taxon>
        <taxon>Ecdysozoa</taxon>
        <taxon>Arthropoda</taxon>
        <taxon>Hexapoda</taxon>
        <taxon>Insecta</taxon>
        <taxon>Pterygota</taxon>
        <taxon>Neoptera</taxon>
        <taxon>Endopterygota</taxon>
        <taxon>Coleoptera</taxon>
        <taxon>Polyphaga</taxon>
        <taxon>Scarabaeiformia</taxon>
        <taxon>Scarabaeidae</taxon>
        <taxon>Rutelinae</taxon>
        <taxon>Popillia</taxon>
    </lineage>
</organism>
<reference evidence="1 2" key="1">
    <citation type="journal article" date="2024" name="BMC Genomics">
        <title>De novo assembly and annotation of Popillia japonica's genome with initial clues to its potential as an invasive pest.</title>
        <authorList>
            <person name="Cucini C."/>
            <person name="Boschi S."/>
            <person name="Funari R."/>
            <person name="Cardaioli E."/>
            <person name="Iannotti N."/>
            <person name="Marturano G."/>
            <person name="Paoli F."/>
            <person name="Bruttini M."/>
            <person name="Carapelli A."/>
            <person name="Frati F."/>
            <person name="Nardi F."/>
        </authorList>
    </citation>
    <scope>NUCLEOTIDE SEQUENCE [LARGE SCALE GENOMIC DNA]</scope>
    <source>
        <strain evidence="1">DMR45628</strain>
    </source>
</reference>
<evidence type="ECO:0000313" key="2">
    <source>
        <dbReference type="Proteomes" id="UP001458880"/>
    </source>
</evidence>
<protein>
    <submittedName>
        <fullName evidence="1">Uncharacterized protein</fullName>
    </submittedName>
</protein>